<organism evidence="2 3">
    <name type="scientific">Thalassiosira oceanica</name>
    <name type="common">Marine diatom</name>
    <dbReference type="NCBI Taxonomy" id="159749"/>
    <lineage>
        <taxon>Eukaryota</taxon>
        <taxon>Sar</taxon>
        <taxon>Stramenopiles</taxon>
        <taxon>Ochrophyta</taxon>
        <taxon>Bacillariophyta</taxon>
        <taxon>Coscinodiscophyceae</taxon>
        <taxon>Thalassiosirophycidae</taxon>
        <taxon>Thalassiosirales</taxon>
        <taxon>Thalassiosiraceae</taxon>
        <taxon>Thalassiosira</taxon>
    </lineage>
</organism>
<dbReference type="InterPro" id="IPR003774">
    <property type="entry name" value="AlgH-like"/>
</dbReference>
<dbReference type="Proteomes" id="UP000266841">
    <property type="component" value="Unassembled WGS sequence"/>
</dbReference>
<reference evidence="2 3" key="1">
    <citation type="journal article" date="2012" name="Genome Biol.">
        <title>Genome and low-iron response of an oceanic diatom adapted to chronic iron limitation.</title>
        <authorList>
            <person name="Lommer M."/>
            <person name="Specht M."/>
            <person name="Roy A.S."/>
            <person name="Kraemer L."/>
            <person name="Andreson R."/>
            <person name="Gutowska M.A."/>
            <person name="Wolf J."/>
            <person name="Bergner S.V."/>
            <person name="Schilhabel M.B."/>
            <person name="Klostermeier U.C."/>
            <person name="Beiko R.G."/>
            <person name="Rosenstiel P."/>
            <person name="Hippler M."/>
            <person name="Laroche J."/>
        </authorList>
    </citation>
    <scope>NUCLEOTIDE SEQUENCE [LARGE SCALE GENOMIC DNA]</scope>
    <source>
        <strain evidence="2 3">CCMP1005</strain>
    </source>
</reference>
<feature type="region of interest" description="Disordered" evidence="1">
    <location>
        <begin position="381"/>
        <end position="401"/>
    </location>
</feature>
<protein>
    <submittedName>
        <fullName evidence="2">Uncharacterized protein</fullName>
    </submittedName>
</protein>
<name>K0RGH3_THAOC</name>
<comment type="caution">
    <text evidence="2">The sequence shown here is derived from an EMBL/GenBank/DDBJ whole genome shotgun (WGS) entry which is preliminary data.</text>
</comment>
<evidence type="ECO:0000256" key="1">
    <source>
        <dbReference type="SAM" id="MobiDB-lite"/>
    </source>
</evidence>
<dbReference type="Gene3D" id="3.40.1740.10">
    <property type="entry name" value="VC0467-like"/>
    <property type="match status" value="2"/>
</dbReference>
<dbReference type="EMBL" id="AGNL01046347">
    <property type="protein sequence ID" value="EJK48046.1"/>
    <property type="molecule type" value="Genomic_DNA"/>
</dbReference>
<dbReference type="PANTHER" id="PTHR31984:SF17">
    <property type="entry name" value="TRANSCRIPTIONAL REGULATOR"/>
    <property type="match status" value="1"/>
</dbReference>
<evidence type="ECO:0000313" key="3">
    <source>
        <dbReference type="Proteomes" id="UP000266841"/>
    </source>
</evidence>
<feature type="compositionally biased region" description="Low complexity" evidence="1">
    <location>
        <begin position="544"/>
        <end position="576"/>
    </location>
</feature>
<dbReference type="AlphaFoldDB" id="K0RGH3"/>
<feature type="region of interest" description="Disordered" evidence="1">
    <location>
        <begin position="533"/>
        <end position="599"/>
    </location>
</feature>
<feature type="region of interest" description="Disordered" evidence="1">
    <location>
        <begin position="14"/>
        <end position="38"/>
    </location>
</feature>
<sequence>QYWHRSVVLVTDVADDPARGEAEDDGVPDGELAGGDGRGRWGHRGLMLNRLAGARLSAVRGSGGGEETSAAAEGDDWPVLRGGDLRGLDSSDPSLVCLLRAPPDLRALDVPSTPIVGPLSLIGLDGARSLVSDGICDADDLAVLAGRCAWRPGQLAREMGGDRAEWIAASVDGSTVWESIVGMRSALDGAGGGGDLRGSASDRLLEAGSGMWSSLLSMIGVDESDAVSRLSAGRLGFYDEMLRAWYREKVRADRGPGRDDGTEEDGPARDSSGLIRPGAVVRSTRPPPDDVLLYDAEFARCVVLVLDESETATVGVLLDHAMAAALDVVDGSDPLPLRYGGPVGWSAYRDGSWRDPHDGGGDDGGEEEMYEGFLEYAGDDVAADSPSSEYSSGGADDEDDEDDSAFLWIARTSSLAPTVRRVPIGDSGLSSMREDDAVDAVQSGLLSPDDVAVYSGVCIWEKSDGMGSVGGGLREQIDALGAMEVVPPSPAGPGGGDAVPAALAAFGPVLRQSVLTEGSLERNAALSDEAWRGDGAAAGRGGRTTEAGGWRAWCRGRGPRGSCFRTRSSGSSSTDGGAERESVSSRTFAPAKALPTVGH</sequence>
<dbReference type="SUPFAM" id="SSF143456">
    <property type="entry name" value="VC0467-like"/>
    <property type="match status" value="1"/>
</dbReference>
<accession>K0RGH3</accession>
<evidence type="ECO:0000313" key="2">
    <source>
        <dbReference type="EMBL" id="EJK48046.1"/>
    </source>
</evidence>
<feature type="region of interest" description="Disordered" evidence="1">
    <location>
        <begin position="348"/>
        <end position="367"/>
    </location>
</feature>
<dbReference type="PANTHER" id="PTHR31984">
    <property type="entry name" value="TRANSPORTER, PUTATIVE (DUF179)-RELATED"/>
    <property type="match status" value="1"/>
</dbReference>
<keyword evidence="3" id="KW-1185">Reference proteome</keyword>
<feature type="non-terminal residue" evidence="2">
    <location>
        <position position="1"/>
    </location>
</feature>
<dbReference type="OrthoDB" id="10610383at2759"/>
<proteinExistence type="predicted"/>
<feature type="compositionally biased region" description="Basic and acidic residues" evidence="1">
    <location>
        <begin position="351"/>
        <end position="360"/>
    </location>
</feature>
<feature type="region of interest" description="Disordered" evidence="1">
    <location>
        <begin position="252"/>
        <end position="283"/>
    </location>
</feature>
<gene>
    <name evidence="2" type="ORF">THAOC_33192</name>
</gene>